<dbReference type="Proteomes" id="UP001324115">
    <property type="component" value="Unassembled WGS sequence"/>
</dbReference>
<name>A0AAN7EAH8_QUERU</name>
<dbReference type="EMBL" id="JAXUIC010000010">
    <property type="protein sequence ID" value="KAK4566307.1"/>
    <property type="molecule type" value="Genomic_DNA"/>
</dbReference>
<proteinExistence type="predicted"/>
<reference evidence="1 2" key="1">
    <citation type="journal article" date="2023" name="G3 (Bethesda)">
        <title>A haplotype-resolved chromosome-scale genome for Quercus rubra L. provides insights into the genetics of adaptive traits for red oak species.</title>
        <authorList>
            <person name="Kapoor B."/>
            <person name="Jenkins J."/>
            <person name="Schmutz J."/>
            <person name="Zhebentyayeva T."/>
            <person name="Kuelheim C."/>
            <person name="Coggeshall M."/>
            <person name="Heim C."/>
            <person name="Lasky J.R."/>
            <person name="Leites L."/>
            <person name="Islam-Faridi N."/>
            <person name="Romero-Severson J."/>
            <person name="DeLeo V.L."/>
            <person name="Lucas S.M."/>
            <person name="Lazic D."/>
            <person name="Gailing O."/>
            <person name="Carlson J."/>
            <person name="Staton M."/>
        </authorList>
    </citation>
    <scope>NUCLEOTIDE SEQUENCE [LARGE SCALE GENOMIC DNA]</scope>
    <source>
        <strain evidence="1">Pseudo-F2</strain>
    </source>
</reference>
<protein>
    <submittedName>
        <fullName evidence="1">Uncharacterized protein</fullName>
    </submittedName>
</protein>
<accession>A0AAN7EAH8</accession>
<dbReference type="AlphaFoldDB" id="A0AAN7EAH8"/>
<comment type="caution">
    <text evidence="1">The sequence shown here is derived from an EMBL/GenBank/DDBJ whole genome shotgun (WGS) entry which is preliminary data.</text>
</comment>
<evidence type="ECO:0000313" key="2">
    <source>
        <dbReference type="Proteomes" id="UP001324115"/>
    </source>
</evidence>
<organism evidence="1 2">
    <name type="scientific">Quercus rubra</name>
    <name type="common">Northern red oak</name>
    <name type="synonym">Quercus borealis</name>
    <dbReference type="NCBI Taxonomy" id="3512"/>
    <lineage>
        <taxon>Eukaryota</taxon>
        <taxon>Viridiplantae</taxon>
        <taxon>Streptophyta</taxon>
        <taxon>Embryophyta</taxon>
        <taxon>Tracheophyta</taxon>
        <taxon>Spermatophyta</taxon>
        <taxon>Magnoliopsida</taxon>
        <taxon>eudicotyledons</taxon>
        <taxon>Gunneridae</taxon>
        <taxon>Pentapetalae</taxon>
        <taxon>rosids</taxon>
        <taxon>fabids</taxon>
        <taxon>Fagales</taxon>
        <taxon>Fagaceae</taxon>
        <taxon>Quercus</taxon>
    </lineage>
</organism>
<gene>
    <name evidence="1" type="ORF">RGQ29_002524</name>
</gene>
<keyword evidence="2" id="KW-1185">Reference proteome</keyword>
<sequence>MALLDCMQRNGDKLKVLSAPLQILQGSKWLPTSLSPTFGKDLDPEGICSSLQEMSSHQIDGGQEFETYSQHEET</sequence>
<evidence type="ECO:0000313" key="1">
    <source>
        <dbReference type="EMBL" id="KAK4566307.1"/>
    </source>
</evidence>